<feature type="transmembrane region" description="Helical" evidence="2">
    <location>
        <begin position="192"/>
        <end position="209"/>
    </location>
</feature>
<dbReference type="AlphaFoldDB" id="A0A382SB74"/>
<sequence length="210" mass="22978">MTAPNRSTPPTRATSPWTPREIFGEPYPSHLEAREIGMVFILRLSLVIPLVTIPTAISLWTSLSKAYSPELAESGVLFWSYGACTYAGVIILGTLLSRIPTISRTWMESLTLACVFLEVLATCIVAYLVGAPAGTYSCFVLVFVVFYRLYYNHQFGVITTAMILAGWFIQTSAEAGGLAPSPLMQGPSPYRIFSWIDHVSAVGLIITAFL</sequence>
<feature type="region of interest" description="Disordered" evidence="1">
    <location>
        <begin position="1"/>
        <end position="20"/>
    </location>
</feature>
<protein>
    <submittedName>
        <fullName evidence="3">Uncharacterized protein</fullName>
    </submittedName>
</protein>
<accession>A0A382SB74</accession>
<evidence type="ECO:0000313" key="3">
    <source>
        <dbReference type="EMBL" id="SVD07113.1"/>
    </source>
</evidence>
<feature type="transmembrane region" description="Helical" evidence="2">
    <location>
        <begin position="155"/>
        <end position="172"/>
    </location>
</feature>
<feature type="transmembrane region" description="Helical" evidence="2">
    <location>
        <begin position="109"/>
        <end position="127"/>
    </location>
</feature>
<feature type="transmembrane region" description="Helical" evidence="2">
    <location>
        <begin position="36"/>
        <end position="57"/>
    </location>
</feature>
<dbReference type="EMBL" id="UINC01127768">
    <property type="protein sequence ID" value="SVD07113.1"/>
    <property type="molecule type" value="Genomic_DNA"/>
</dbReference>
<proteinExistence type="predicted"/>
<keyword evidence="2" id="KW-0812">Transmembrane</keyword>
<feature type="transmembrane region" description="Helical" evidence="2">
    <location>
        <begin position="77"/>
        <end position="97"/>
    </location>
</feature>
<keyword evidence="2" id="KW-0472">Membrane</keyword>
<reference evidence="3" key="1">
    <citation type="submission" date="2018-05" db="EMBL/GenBank/DDBJ databases">
        <authorList>
            <person name="Lanie J.A."/>
            <person name="Ng W.-L."/>
            <person name="Kazmierczak K.M."/>
            <person name="Andrzejewski T.M."/>
            <person name="Davidsen T.M."/>
            <person name="Wayne K.J."/>
            <person name="Tettelin H."/>
            <person name="Glass J.I."/>
            <person name="Rusch D."/>
            <person name="Podicherti R."/>
            <person name="Tsui H.-C.T."/>
            <person name="Winkler M.E."/>
        </authorList>
    </citation>
    <scope>NUCLEOTIDE SEQUENCE</scope>
</reference>
<gene>
    <name evidence="3" type="ORF">METZ01_LOCUS359967</name>
</gene>
<feature type="transmembrane region" description="Helical" evidence="2">
    <location>
        <begin position="133"/>
        <end position="150"/>
    </location>
</feature>
<organism evidence="3">
    <name type="scientific">marine metagenome</name>
    <dbReference type="NCBI Taxonomy" id="408172"/>
    <lineage>
        <taxon>unclassified sequences</taxon>
        <taxon>metagenomes</taxon>
        <taxon>ecological metagenomes</taxon>
    </lineage>
</organism>
<feature type="non-terminal residue" evidence="3">
    <location>
        <position position="210"/>
    </location>
</feature>
<evidence type="ECO:0000256" key="1">
    <source>
        <dbReference type="SAM" id="MobiDB-lite"/>
    </source>
</evidence>
<name>A0A382SB74_9ZZZZ</name>
<evidence type="ECO:0000256" key="2">
    <source>
        <dbReference type="SAM" id="Phobius"/>
    </source>
</evidence>
<keyword evidence="2" id="KW-1133">Transmembrane helix</keyword>
<feature type="compositionally biased region" description="Polar residues" evidence="1">
    <location>
        <begin position="1"/>
        <end position="17"/>
    </location>
</feature>